<sequence length="90" mass="10519">MLLTFFYQGAHYINYTVEDAQQANIPEAVINQAQQEAIYDSLVAERRQAYALESDPIYTEWQYDKTAEKEQQWRDKVAEIKACYPLPPKA</sequence>
<dbReference type="RefSeq" id="WP_284190220.1">
    <property type="nucleotide sequence ID" value="NZ_BSPW01000001.1"/>
</dbReference>
<dbReference type="EMBL" id="BSPW01000001">
    <property type="protein sequence ID" value="GLT16287.1"/>
    <property type="molecule type" value="Genomic_DNA"/>
</dbReference>
<proteinExistence type="predicted"/>
<dbReference type="Proteomes" id="UP001157138">
    <property type="component" value="Unassembled WGS sequence"/>
</dbReference>
<keyword evidence="2" id="KW-1185">Reference proteome</keyword>
<name>A0ABQ6EUR4_9VIBR</name>
<protein>
    <submittedName>
        <fullName evidence="1">Uncharacterized protein</fullName>
    </submittedName>
</protein>
<accession>A0ABQ6EUR4</accession>
<evidence type="ECO:0000313" key="2">
    <source>
        <dbReference type="Proteomes" id="UP001157138"/>
    </source>
</evidence>
<organism evidence="1 2">
    <name type="scientific">Vibrio zhanjiangensis</name>
    <dbReference type="NCBI Taxonomy" id="1046128"/>
    <lineage>
        <taxon>Bacteria</taxon>
        <taxon>Pseudomonadati</taxon>
        <taxon>Pseudomonadota</taxon>
        <taxon>Gammaproteobacteria</taxon>
        <taxon>Vibrionales</taxon>
        <taxon>Vibrionaceae</taxon>
        <taxon>Vibrio</taxon>
    </lineage>
</organism>
<reference evidence="2" key="1">
    <citation type="journal article" date="2019" name="Int. J. Syst. Evol. Microbiol.">
        <title>The Global Catalogue of Microorganisms (GCM) 10K type strain sequencing project: providing services to taxonomists for standard genome sequencing and annotation.</title>
        <authorList>
            <consortium name="The Broad Institute Genomics Platform"/>
            <consortium name="The Broad Institute Genome Sequencing Center for Infectious Disease"/>
            <person name="Wu L."/>
            <person name="Ma J."/>
        </authorList>
    </citation>
    <scope>NUCLEOTIDE SEQUENCE [LARGE SCALE GENOMIC DNA]</scope>
    <source>
        <strain evidence="2">NBRC 108723</strain>
    </source>
</reference>
<gene>
    <name evidence="1" type="ORF">GCM10007938_00630</name>
</gene>
<evidence type="ECO:0000313" key="1">
    <source>
        <dbReference type="EMBL" id="GLT16287.1"/>
    </source>
</evidence>
<comment type="caution">
    <text evidence="1">The sequence shown here is derived from an EMBL/GenBank/DDBJ whole genome shotgun (WGS) entry which is preliminary data.</text>
</comment>